<feature type="compositionally biased region" description="Basic residues" evidence="1">
    <location>
        <begin position="369"/>
        <end position="380"/>
    </location>
</feature>
<dbReference type="InterPro" id="IPR044992">
    <property type="entry name" value="ChyE-like"/>
</dbReference>
<keyword evidence="3" id="KW-0315">Glutamine amidotransferase</keyword>
<dbReference type="EMBL" id="SMKZ01000005">
    <property type="protein sequence ID" value="TDE13591.1"/>
    <property type="molecule type" value="Genomic_DNA"/>
</dbReference>
<dbReference type="PROSITE" id="PS51273">
    <property type="entry name" value="GATASE_TYPE_1"/>
    <property type="match status" value="1"/>
</dbReference>
<sequence>MGRGGRLPVCHTGEAHWRRGEAAAVRPQIAGRARHSVRPSLVHRRARVPQVRGGGAGGAGERVLRGHRLRRLVHRGVRPRLRGRHARQARPVDVPGAAVARWRQRDGTHVLRHPHARRVAVVRGPAARAQARARPCGGAGVHVLHPPRGRVLRLQEPAHRRRGAHPRRRQRVLRPHRARHRPGLPPRHHHDARGHGHLRRVQPPRGRARPAGDRPALRRRAGHGGQPHDLPRGGPRGGAQPGPLRVVHAQAVHRVAGLGHAHPRVAVRGRPQRLPRAGRGVPAVQGGAVVHRRAAAARAGDHRRHQPVGQLLQAAARRWRGAGLRLLGSQQPLRPGPGAHVQAGQGAVGAGGDPVAGLRLQPVPRLRRHPRRRAQGHRGGLRVAGGRGGRRLGAHRPRASRHGHRPAAGVAGRGHRGHGELRAGRRDPRRARLRVLPAQQARGVERVQSAGHRVRAGQDAAGDVSTAAVVDVVEHEPGCPLDRFGPWLAGAGVELRMHRPYAGEPLPPSPGGAGLIVLGGQMSAYDDGVAPWLPAVRSLLAAAVDAGTPTLGICLGAQLLAVACGGTVDVAAAAGRESGVVTVSWLPPATTDPLVSGLPAPFPGPSMHADAVTGLPPDAVWLGSSPMYPHQAFRVGAAAWGVQFHPEVSLPTFTGWARELPDVDVAAVTAELEARDPEVAAAGRALAERFAQVAQSFAQVAVGSSR</sequence>
<dbReference type="CDD" id="cd01741">
    <property type="entry name" value="GATase1_1"/>
    <property type="match status" value="1"/>
</dbReference>
<protein>
    <submittedName>
        <fullName evidence="3">Type 1 glutamine amidotransferase</fullName>
    </submittedName>
</protein>
<feature type="region of interest" description="Disordered" evidence="1">
    <location>
        <begin position="369"/>
        <end position="428"/>
    </location>
</feature>
<feature type="region of interest" description="Disordered" evidence="1">
    <location>
        <begin position="153"/>
        <end position="243"/>
    </location>
</feature>
<dbReference type="OrthoDB" id="5196541at2"/>
<dbReference type="PANTHER" id="PTHR42695:SF5">
    <property type="entry name" value="GLUTAMINE AMIDOTRANSFERASE YLR126C-RELATED"/>
    <property type="match status" value="1"/>
</dbReference>
<feature type="compositionally biased region" description="Basic and acidic residues" evidence="1">
    <location>
        <begin position="417"/>
        <end position="426"/>
    </location>
</feature>
<organism evidence="3 4">
    <name type="scientific">Jiangella asiatica</name>
    <dbReference type="NCBI Taxonomy" id="2530372"/>
    <lineage>
        <taxon>Bacteria</taxon>
        <taxon>Bacillati</taxon>
        <taxon>Actinomycetota</taxon>
        <taxon>Actinomycetes</taxon>
        <taxon>Jiangellales</taxon>
        <taxon>Jiangellaceae</taxon>
        <taxon>Jiangella</taxon>
    </lineage>
</organism>
<comment type="caution">
    <text evidence="3">The sequence shown here is derived from an EMBL/GenBank/DDBJ whole genome shotgun (WGS) entry which is preliminary data.</text>
</comment>
<name>A0A4R5DNL8_9ACTN</name>
<dbReference type="AlphaFoldDB" id="A0A4R5DNL8"/>
<dbReference type="Pfam" id="PF00117">
    <property type="entry name" value="GATase"/>
    <property type="match status" value="1"/>
</dbReference>
<dbReference type="Proteomes" id="UP000294739">
    <property type="component" value="Unassembled WGS sequence"/>
</dbReference>
<keyword evidence="3" id="KW-0808">Transferase</keyword>
<dbReference type="SUPFAM" id="SSF52317">
    <property type="entry name" value="Class I glutamine amidotransferase-like"/>
    <property type="match status" value="1"/>
</dbReference>
<dbReference type="InterPro" id="IPR017926">
    <property type="entry name" value="GATASE"/>
</dbReference>
<reference evidence="3 4" key="1">
    <citation type="submission" date="2019-03" db="EMBL/GenBank/DDBJ databases">
        <title>Draft genome sequences of novel Actinobacteria.</title>
        <authorList>
            <person name="Sahin N."/>
            <person name="Ay H."/>
            <person name="Saygin H."/>
        </authorList>
    </citation>
    <scope>NUCLEOTIDE SEQUENCE [LARGE SCALE GENOMIC DNA]</scope>
    <source>
        <strain evidence="3 4">5K138</strain>
    </source>
</reference>
<gene>
    <name evidence="3" type="ORF">E1269_05465</name>
</gene>
<accession>A0A4R5DNL8</accession>
<proteinExistence type="predicted"/>
<keyword evidence="4" id="KW-1185">Reference proteome</keyword>
<dbReference type="InterPro" id="IPR029062">
    <property type="entry name" value="Class_I_gatase-like"/>
</dbReference>
<dbReference type="PANTHER" id="PTHR42695">
    <property type="entry name" value="GLUTAMINE AMIDOTRANSFERASE YLR126C-RELATED"/>
    <property type="match status" value="1"/>
</dbReference>
<feature type="compositionally biased region" description="Basic residues" evidence="1">
    <location>
        <begin position="388"/>
        <end position="405"/>
    </location>
</feature>
<evidence type="ECO:0000256" key="1">
    <source>
        <dbReference type="SAM" id="MobiDB-lite"/>
    </source>
</evidence>
<evidence type="ECO:0000259" key="2">
    <source>
        <dbReference type="Pfam" id="PF00117"/>
    </source>
</evidence>
<evidence type="ECO:0000313" key="3">
    <source>
        <dbReference type="EMBL" id="TDE13591.1"/>
    </source>
</evidence>
<dbReference type="InParanoid" id="A0A4R5DNL8"/>
<evidence type="ECO:0000313" key="4">
    <source>
        <dbReference type="Proteomes" id="UP000294739"/>
    </source>
</evidence>
<feature type="compositionally biased region" description="Basic residues" evidence="1">
    <location>
        <begin position="159"/>
        <end position="208"/>
    </location>
</feature>
<feature type="domain" description="Glutamine amidotransferase" evidence="2">
    <location>
        <begin position="513"/>
        <end position="650"/>
    </location>
</feature>
<dbReference type="GO" id="GO:0016740">
    <property type="term" value="F:transferase activity"/>
    <property type="evidence" value="ECO:0007669"/>
    <property type="project" value="UniProtKB-KW"/>
</dbReference>
<dbReference type="GO" id="GO:0005829">
    <property type="term" value="C:cytosol"/>
    <property type="evidence" value="ECO:0007669"/>
    <property type="project" value="TreeGrafter"/>
</dbReference>
<dbReference type="Gene3D" id="3.40.50.880">
    <property type="match status" value="1"/>
</dbReference>